<feature type="region of interest" description="Disordered" evidence="1">
    <location>
        <begin position="100"/>
        <end position="142"/>
    </location>
</feature>
<protein>
    <submittedName>
        <fullName evidence="2">Uncharacterized protein</fullName>
    </submittedName>
</protein>
<comment type="caution">
    <text evidence="2">The sequence shown here is derived from an EMBL/GenBank/DDBJ whole genome shotgun (WGS) entry which is preliminary data.</text>
</comment>
<sequence>MAGHQEQDEPSWEETPTRFISHAYFWLEPAWTDDIIDERHPAGIKAGTSAEKKRVVETVKAEGALHAGIRQHRHAAADPAPGGAETWSSVKGQAKLQALGWGTGNAPRTGAALGPNKQLAGCQHDIQESTQPPLEPSDEEIN</sequence>
<evidence type="ECO:0000313" key="3">
    <source>
        <dbReference type="Proteomes" id="UP000050525"/>
    </source>
</evidence>
<dbReference type="Proteomes" id="UP000050525">
    <property type="component" value="Unassembled WGS sequence"/>
</dbReference>
<organism evidence="2 3">
    <name type="scientific">Alligator mississippiensis</name>
    <name type="common">American alligator</name>
    <dbReference type="NCBI Taxonomy" id="8496"/>
    <lineage>
        <taxon>Eukaryota</taxon>
        <taxon>Metazoa</taxon>
        <taxon>Chordata</taxon>
        <taxon>Craniata</taxon>
        <taxon>Vertebrata</taxon>
        <taxon>Euteleostomi</taxon>
        <taxon>Archelosauria</taxon>
        <taxon>Archosauria</taxon>
        <taxon>Crocodylia</taxon>
        <taxon>Alligatoridae</taxon>
        <taxon>Alligatorinae</taxon>
        <taxon>Alligator</taxon>
    </lineage>
</organism>
<gene>
    <name evidence="2" type="ORF">Y1Q_0014387</name>
</gene>
<keyword evidence="3" id="KW-1185">Reference proteome</keyword>
<proteinExistence type="predicted"/>
<dbReference type="EMBL" id="AKHW03000487">
    <property type="protein sequence ID" value="KYO46776.1"/>
    <property type="molecule type" value="Genomic_DNA"/>
</dbReference>
<name>A0A151PCE0_ALLMI</name>
<feature type="region of interest" description="Disordered" evidence="1">
    <location>
        <begin position="70"/>
        <end position="89"/>
    </location>
</feature>
<dbReference type="AlphaFoldDB" id="A0A151PCE0"/>
<evidence type="ECO:0000256" key="1">
    <source>
        <dbReference type="SAM" id="MobiDB-lite"/>
    </source>
</evidence>
<accession>A0A151PCE0</accession>
<evidence type="ECO:0000313" key="2">
    <source>
        <dbReference type="EMBL" id="KYO46776.1"/>
    </source>
</evidence>
<reference evidence="2 3" key="1">
    <citation type="journal article" date="2012" name="Genome Biol.">
        <title>Sequencing three crocodilian genomes to illuminate the evolution of archosaurs and amniotes.</title>
        <authorList>
            <person name="St John J.A."/>
            <person name="Braun E.L."/>
            <person name="Isberg S.R."/>
            <person name="Miles L.G."/>
            <person name="Chong A.Y."/>
            <person name="Gongora J."/>
            <person name="Dalzell P."/>
            <person name="Moran C."/>
            <person name="Bed'hom B."/>
            <person name="Abzhanov A."/>
            <person name="Burgess S.C."/>
            <person name="Cooksey A.M."/>
            <person name="Castoe T.A."/>
            <person name="Crawford N.G."/>
            <person name="Densmore L.D."/>
            <person name="Drew J.C."/>
            <person name="Edwards S.V."/>
            <person name="Faircloth B.C."/>
            <person name="Fujita M.K."/>
            <person name="Greenwold M.J."/>
            <person name="Hoffmann F.G."/>
            <person name="Howard J.M."/>
            <person name="Iguchi T."/>
            <person name="Janes D.E."/>
            <person name="Khan S.Y."/>
            <person name="Kohno S."/>
            <person name="de Koning A.J."/>
            <person name="Lance S.L."/>
            <person name="McCarthy F.M."/>
            <person name="McCormack J.E."/>
            <person name="Merchant M.E."/>
            <person name="Peterson D.G."/>
            <person name="Pollock D.D."/>
            <person name="Pourmand N."/>
            <person name="Raney B.J."/>
            <person name="Roessler K.A."/>
            <person name="Sanford J.R."/>
            <person name="Sawyer R.H."/>
            <person name="Schmidt C.J."/>
            <person name="Triplett E.W."/>
            <person name="Tuberville T.D."/>
            <person name="Venegas-Anaya M."/>
            <person name="Howard J.T."/>
            <person name="Jarvis E.D."/>
            <person name="Guillette L.J.Jr."/>
            <person name="Glenn T.C."/>
            <person name="Green R.E."/>
            <person name="Ray D.A."/>
        </authorList>
    </citation>
    <scope>NUCLEOTIDE SEQUENCE [LARGE SCALE GENOMIC DNA]</scope>
    <source>
        <strain evidence="2">KSC_2009_1</strain>
    </source>
</reference>